<feature type="transmembrane region" description="Helical" evidence="1">
    <location>
        <begin position="12"/>
        <end position="29"/>
    </location>
</feature>
<feature type="transmembrane region" description="Helical" evidence="1">
    <location>
        <begin position="50"/>
        <end position="71"/>
    </location>
</feature>
<comment type="caution">
    <text evidence="2">The sequence shown here is derived from an EMBL/GenBank/DDBJ whole genome shotgun (WGS) entry which is preliminary data.</text>
</comment>
<name>A0ABW6K560_9BACI</name>
<accession>A0ABW6K560</accession>
<dbReference type="EMBL" id="JBIACK010000001">
    <property type="protein sequence ID" value="MFE8699304.1"/>
    <property type="molecule type" value="Genomic_DNA"/>
</dbReference>
<sequence>MGIFQIGSLMIKYEWIILVAAGIISYLVIKKQLKHEGEFQKSFLDTLINSAFLYFIVYKFSIILIRPSIIIENPLGILYFTGGMKGYIIAGIACVLYLGWTYKKRNWLSKKVVHALGYSIVTFLIAFLAIRTLFILIL</sequence>
<feature type="transmembrane region" description="Helical" evidence="1">
    <location>
        <begin position="77"/>
        <end position="100"/>
    </location>
</feature>
<reference evidence="2 3" key="1">
    <citation type="submission" date="2024-08" db="EMBL/GenBank/DDBJ databases">
        <title>Two novel Cytobacillus novel species.</title>
        <authorList>
            <person name="Liu G."/>
        </authorList>
    </citation>
    <scope>NUCLEOTIDE SEQUENCE [LARGE SCALE GENOMIC DNA]</scope>
    <source>
        <strain evidence="2 3">FJAT-54145</strain>
    </source>
</reference>
<feature type="transmembrane region" description="Helical" evidence="1">
    <location>
        <begin position="112"/>
        <end position="137"/>
    </location>
</feature>
<keyword evidence="3" id="KW-1185">Reference proteome</keyword>
<keyword evidence="1" id="KW-1133">Transmembrane helix</keyword>
<keyword evidence="1" id="KW-0472">Membrane</keyword>
<protein>
    <submittedName>
        <fullName evidence="2">Uncharacterized protein</fullName>
    </submittedName>
</protein>
<evidence type="ECO:0000313" key="3">
    <source>
        <dbReference type="Proteomes" id="UP001601059"/>
    </source>
</evidence>
<evidence type="ECO:0000313" key="2">
    <source>
        <dbReference type="EMBL" id="MFE8699304.1"/>
    </source>
</evidence>
<evidence type="ECO:0000256" key="1">
    <source>
        <dbReference type="SAM" id="Phobius"/>
    </source>
</evidence>
<proteinExistence type="predicted"/>
<keyword evidence="1" id="KW-0812">Transmembrane</keyword>
<gene>
    <name evidence="2" type="ORF">ACFYKX_01575</name>
</gene>
<dbReference type="RefSeq" id="WP_389357396.1">
    <property type="nucleotide sequence ID" value="NZ_JBIACK010000001.1"/>
</dbReference>
<organism evidence="2 3">
    <name type="scientific">Cytobacillus spartinae</name>
    <dbReference type="NCBI Taxonomy" id="3299023"/>
    <lineage>
        <taxon>Bacteria</taxon>
        <taxon>Bacillati</taxon>
        <taxon>Bacillota</taxon>
        <taxon>Bacilli</taxon>
        <taxon>Bacillales</taxon>
        <taxon>Bacillaceae</taxon>
        <taxon>Cytobacillus</taxon>
    </lineage>
</organism>
<dbReference type="Proteomes" id="UP001601059">
    <property type="component" value="Unassembled WGS sequence"/>
</dbReference>